<dbReference type="GeneID" id="92048387"/>
<keyword evidence="1" id="KW-0539">Nucleus</keyword>
<keyword evidence="5" id="KW-1185">Reference proteome</keyword>
<dbReference type="InterPro" id="IPR036864">
    <property type="entry name" value="Zn2-C6_fun-type_DNA-bd_sf"/>
</dbReference>
<dbReference type="Proteomes" id="UP001433268">
    <property type="component" value="Unassembled WGS sequence"/>
</dbReference>
<sequence>MAEDRRSRGPRHDHNDESQYPPPPGEEDELSRSIAYHSRSQMASGAVTLPSIQDPRGYPAQGGKGGIPGALVVTARHRVLQMATRRSRAAVTRALTLQLEAVVTLRRMDIYRLSSLHLKILEDLILRIRGGRSTTPQRAHPPMAQMLPTTLHIDQSEDHQARIHRITVELGNRRRKIRCSGYQNSPGGKCTNCIKMNQECIFQPVSSSASTAFVPVSALQNGIPPGTQLFGAYGQPLSGPSNAQQGGGPYPTGPPGYDQPLPSPTGSFNSSYPEERGETAIVAGMRRPRPPEEEHSMRLPPPTTFPDDNSRRRSPSSSSSPNHLAPYAPLAAQGTQPSGYDNRTPPPRGGSSGPPVSSTSASSVMSLGNIMDSGNDIDKGMLGRLNRRGK</sequence>
<protein>
    <recommendedName>
        <fullName evidence="3">Zn(2)-C6 fungal-type domain-containing protein</fullName>
    </recommendedName>
</protein>
<evidence type="ECO:0000256" key="2">
    <source>
        <dbReference type="SAM" id="MobiDB-lite"/>
    </source>
</evidence>
<dbReference type="CDD" id="cd00067">
    <property type="entry name" value="GAL4"/>
    <property type="match status" value="1"/>
</dbReference>
<name>A0ABR1VHW3_9PEZI</name>
<evidence type="ECO:0000313" key="5">
    <source>
        <dbReference type="Proteomes" id="UP001433268"/>
    </source>
</evidence>
<proteinExistence type="predicted"/>
<dbReference type="RefSeq" id="XP_066664617.1">
    <property type="nucleotide sequence ID" value="XM_066815327.1"/>
</dbReference>
<dbReference type="Gene3D" id="4.10.240.10">
    <property type="entry name" value="Zn(2)-C6 fungal-type DNA-binding domain"/>
    <property type="match status" value="1"/>
</dbReference>
<accession>A0ABR1VHW3</accession>
<comment type="caution">
    <text evidence="4">The sequence shown here is derived from an EMBL/GenBank/DDBJ whole genome shotgun (WGS) entry which is preliminary data.</text>
</comment>
<dbReference type="Pfam" id="PF00172">
    <property type="entry name" value="Zn_clus"/>
    <property type="match status" value="1"/>
</dbReference>
<feature type="compositionally biased region" description="Basic and acidic residues" evidence="2">
    <location>
        <begin position="1"/>
        <end position="17"/>
    </location>
</feature>
<feature type="compositionally biased region" description="Low complexity" evidence="2">
    <location>
        <begin position="353"/>
        <end position="364"/>
    </location>
</feature>
<reference evidence="4 5" key="1">
    <citation type="submission" date="2023-01" db="EMBL/GenBank/DDBJ databases">
        <title>Analysis of 21 Apiospora genomes using comparative genomics revels a genus with tremendous synthesis potential of carbohydrate active enzymes and secondary metabolites.</title>
        <authorList>
            <person name="Sorensen T."/>
        </authorList>
    </citation>
    <scope>NUCLEOTIDE SEQUENCE [LARGE SCALE GENOMIC DNA]</scope>
    <source>
        <strain evidence="4 5">CBS 114990</strain>
    </source>
</reference>
<evidence type="ECO:0000259" key="3">
    <source>
        <dbReference type="Pfam" id="PF00172"/>
    </source>
</evidence>
<feature type="region of interest" description="Disordered" evidence="2">
    <location>
        <begin position="288"/>
        <end position="390"/>
    </location>
</feature>
<dbReference type="EMBL" id="JAQQWN010000008">
    <property type="protein sequence ID" value="KAK8070809.1"/>
    <property type="molecule type" value="Genomic_DNA"/>
</dbReference>
<evidence type="ECO:0000256" key="1">
    <source>
        <dbReference type="ARBA" id="ARBA00023242"/>
    </source>
</evidence>
<feature type="region of interest" description="Disordered" evidence="2">
    <location>
        <begin position="1"/>
        <end position="31"/>
    </location>
</feature>
<gene>
    <name evidence="4" type="ORF">PG997_011012</name>
</gene>
<evidence type="ECO:0000313" key="4">
    <source>
        <dbReference type="EMBL" id="KAK8070809.1"/>
    </source>
</evidence>
<dbReference type="InterPro" id="IPR001138">
    <property type="entry name" value="Zn2Cys6_DnaBD"/>
</dbReference>
<feature type="region of interest" description="Disordered" evidence="2">
    <location>
        <begin position="230"/>
        <end position="276"/>
    </location>
</feature>
<organism evidence="4 5">
    <name type="scientific">Apiospora hydei</name>
    <dbReference type="NCBI Taxonomy" id="1337664"/>
    <lineage>
        <taxon>Eukaryota</taxon>
        <taxon>Fungi</taxon>
        <taxon>Dikarya</taxon>
        <taxon>Ascomycota</taxon>
        <taxon>Pezizomycotina</taxon>
        <taxon>Sordariomycetes</taxon>
        <taxon>Xylariomycetidae</taxon>
        <taxon>Amphisphaeriales</taxon>
        <taxon>Apiosporaceae</taxon>
        <taxon>Apiospora</taxon>
    </lineage>
</organism>
<feature type="domain" description="Zn(2)-C6 fungal-type" evidence="3">
    <location>
        <begin position="173"/>
        <end position="204"/>
    </location>
</feature>
<dbReference type="SUPFAM" id="SSF57701">
    <property type="entry name" value="Zn2/Cys6 DNA-binding domain"/>
    <property type="match status" value="1"/>
</dbReference>